<gene>
    <name evidence="2" type="ORF">ACFSKP_08970</name>
</gene>
<feature type="transmembrane region" description="Helical" evidence="1">
    <location>
        <begin position="59"/>
        <end position="82"/>
    </location>
</feature>
<organism evidence="2 3">
    <name type="scientific">Pontibacter ruber</name>
    <dbReference type="NCBI Taxonomy" id="1343895"/>
    <lineage>
        <taxon>Bacteria</taxon>
        <taxon>Pseudomonadati</taxon>
        <taxon>Bacteroidota</taxon>
        <taxon>Cytophagia</taxon>
        <taxon>Cytophagales</taxon>
        <taxon>Hymenobacteraceae</taxon>
        <taxon>Pontibacter</taxon>
    </lineage>
</organism>
<evidence type="ECO:0000256" key="1">
    <source>
        <dbReference type="SAM" id="Phobius"/>
    </source>
</evidence>
<dbReference type="Proteomes" id="UP001597374">
    <property type="component" value="Unassembled WGS sequence"/>
</dbReference>
<dbReference type="RefSeq" id="WP_250428107.1">
    <property type="nucleotide sequence ID" value="NZ_JALPRR010000001.1"/>
</dbReference>
<dbReference type="EMBL" id="JBHUIM010000001">
    <property type="protein sequence ID" value="MFD2246383.1"/>
    <property type="molecule type" value="Genomic_DNA"/>
</dbReference>
<feature type="transmembrane region" description="Helical" evidence="1">
    <location>
        <begin position="89"/>
        <end position="109"/>
    </location>
</feature>
<feature type="transmembrane region" description="Helical" evidence="1">
    <location>
        <begin position="34"/>
        <end position="53"/>
    </location>
</feature>
<keyword evidence="1" id="KW-0472">Membrane</keyword>
<keyword evidence="1" id="KW-0812">Transmembrane</keyword>
<protein>
    <submittedName>
        <fullName evidence="2">Uncharacterized protein</fullName>
    </submittedName>
</protein>
<reference evidence="3" key="1">
    <citation type="journal article" date="2019" name="Int. J. Syst. Evol. Microbiol.">
        <title>The Global Catalogue of Microorganisms (GCM) 10K type strain sequencing project: providing services to taxonomists for standard genome sequencing and annotation.</title>
        <authorList>
            <consortium name="The Broad Institute Genomics Platform"/>
            <consortium name="The Broad Institute Genome Sequencing Center for Infectious Disease"/>
            <person name="Wu L."/>
            <person name="Ma J."/>
        </authorList>
    </citation>
    <scope>NUCLEOTIDE SEQUENCE [LARGE SCALE GENOMIC DNA]</scope>
    <source>
        <strain evidence="3">CGMCC 4.1782</strain>
    </source>
</reference>
<feature type="transmembrane region" description="Helical" evidence="1">
    <location>
        <begin position="115"/>
        <end position="140"/>
    </location>
</feature>
<proteinExistence type="predicted"/>
<sequence>MTANLNRVSPDGDRRSLGESVSHQLISFVRSFTTVLYVVMGMALLGLVLKFAAVTGGSFLFVFSMAMLMLLFLVQVGLSFFFVIANVRLALLGAFCSLALVSGFLALIFRYQDWFGWQMLFFVALPLYLLAAVFLVLYFRRYRRLHEPLRNFFYRNLLIPLALLLALAIISLLVNADVFNRSNEEWLEESPLETEAGTDTTGMWRGY</sequence>
<evidence type="ECO:0000313" key="2">
    <source>
        <dbReference type="EMBL" id="MFD2246383.1"/>
    </source>
</evidence>
<comment type="caution">
    <text evidence="2">The sequence shown here is derived from an EMBL/GenBank/DDBJ whole genome shotgun (WGS) entry which is preliminary data.</text>
</comment>
<evidence type="ECO:0000313" key="3">
    <source>
        <dbReference type="Proteomes" id="UP001597374"/>
    </source>
</evidence>
<accession>A0ABW5CWK5</accession>
<keyword evidence="1" id="KW-1133">Transmembrane helix</keyword>
<keyword evidence="3" id="KW-1185">Reference proteome</keyword>
<name>A0ABW5CWK5_9BACT</name>
<feature type="transmembrane region" description="Helical" evidence="1">
    <location>
        <begin position="152"/>
        <end position="174"/>
    </location>
</feature>